<dbReference type="GO" id="GO:0006265">
    <property type="term" value="P:DNA topological change"/>
    <property type="evidence" value="ECO:0007669"/>
    <property type="project" value="UniProtKB-UniRule"/>
</dbReference>
<dbReference type="InterPro" id="IPR005743">
    <property type="entry name" value="GyrA"/>
</dbReference>
<keyword evidence="6 9" id="KW-0799">Topoisomerase</keyword>
<dbReference type="InterPro" id="IPR050220">
    <property type="entry name" value="Type_II_DNA_Topoisomerases"/>
</dbReference>
<dbReference type="InterPro" id="IPR035516">
    <property type="entry name" value="Gyrase/topoIV_suA_C"/>
</dbReference>
<dbReference type="HAMAP" id="MF_01897">
    <property type="entry name" value="GyrA"/>
    <property type="match status" value="1"/>
</dbReference>
<dbReference type="GO" id="GO:0005737">
    <property type="term" value="C:cytoplasm"/>
    <property type="evidence" value="ECO:0007669"/>
    <property type="project" value="UniProtKB-SubCell"/>
</dbReference>
<keyword evidence="7 9" id="KW-0238">DNA-binding</keyword>
<dbReference type="EMBL" id="JACJKS010000018">
    <property type="protein sequence ID" value="MBM6949142.1"/>
    <property type="molecule type" value="Genomic_DNA"/>
</dbReference>
<comment type="catalytic activity">
    <reaction evidence="1 9 10">
        <text>ATP-dependent breakage, passage and rejoining of double-stranded DNA.</text>
        <dbReference type="EC" id="5.6.2.2"/>
    </reaction>
</comment>
<feature type="active site" description="O-(5'-phospho-DNA)-tyrosine intermediate" evidence="9 10">
    <location>
        <position position="123"/>
    </location>
</feature>
<dbReference type="GO" id="GO:0006261">
    <property type="term" value="P:DNA-templated DNA replication"/>
    <property type="evidence" value="ECO:0007669"/>
    <property type="project" value="UniProtKB-UniRule"/>
</dbReference>
<feature type="domain" description="Topo IIA-type catalytic" evidence="12">
    <location>
        <begin position="35"/>
        <end position="504"/>
    </location>
</feature>
<dbReference type="PANTHER" id="PTHR43493">
    <property type="entry name" value="DNA GYRASE/TOPOISOMERASE SUBUNIT A"/>
    <property type="match status" value="1"/>
</dbReference>
<dbReference type="Gene3D" id="1.10.268.10">
    <property type="entry name" value="Topoisomerase, domain 3"/>
    <property type="match status" value="1"/>
</dbReference>
<evidence type="ECO:0000256" key="7">
    <source>
        <dbReference type="ARBA" id="ARBA00023125"/>
    </source>
</evidence>
<gene>
    <name evidence="9 13" type="primary">gyrA</name>
    <name evidence="13" type="ORF">H6A20_10835</name>
</gene>
<dbReference type="Gene3D" id="3.90.199.10">
    <property type="entry name" value="Topoisomerase II, domain 5"/>
    <property type="match status" value="1"/>
</dbReference>
<dbReference type="NCBIfam" id="TIGR01063">
    <property type="entry name" value="gyrA"/>
    <property type="match status" value="1"/>
</dbReference>
<dbReference type="InterPro" id="IPR013757">
    <property type="entry name" value="Topo_IIA_A_a_sf"/>
</dbReference>
<comment type="similarity">
    <text evidence="2 9">Belongs to the type II topoisomerase GyrA/ParC subunit family.</text>
</comment>
<protein>
    <recommendedName>
        <fullName evidence="9">DNA gyrase subunit A</fullName>
        <ecNumber evidence="9">5.6.2.2</ecNumber>
    </recommendedName>
</protein>
<keyword evidence="4 9" id="KW-0547">Nucleotide-binding</keyword>
<keyword evidence="8 9" id="KW-0413">Isomerase</keyword>
<dbReference type="Proteomes" id="UP000705508">
    <property type="component" value="Unassembled WGS sequence"/>
</dbReference>
<dbReference type="Gene3D" id="2.120.10.90">
    <property type="entry name" value="DNA gyrase/topoisomerase IV, subunit A, C-terminal"/>
    <property type="match status" value="1"/>
</dbReference>
<dbReference type="Pfam" id="PF03989">
    <property type="entry name" value="DNA_gyraseA_C"/>
    <property type="match status" value="6"/>
</dbReference>
<dbReference type="SMART" id="SM00434">
    <property type="entry name" value="TOP4c"/>
    <property type="match status" value="1"/>
</dbReference>
<feature type="coiled-coil region" evidence="11">
    <location>
        <begin position="435"/>
        <end position="462"/>
    </location>
</feature>
<dbReference type="FunFam" id="3.30.1360.40:FF:000002">
    <property type="entry name" value="DNA gyrase subunit A"/>
    <property type="match status" value="1"/>
</dbReference>
<dbReference type="SUPFAM" id="SSF56719">
    <property type="entry name" value="Type II DNA topoisomerase"/>
    <property type="match status" value="1"/>
</dbReference>
<reference evidence="13" key="2">
    <citation type="journal article" date="2021" name="Sci. Rep.">
        <title>The distribution of antibiotic resistance genes in chicken gut microbiota commensals.</title>
        <authorList>
            <person name="Juricova H."/>
            <person name="Matiasovicova J."/>
            <person name="Kubasova T."/>
            <person name="Cejkova D."/>
            <person name="Rychlik I."/>
        </authorList>
    </citation>
    <scope>NUCLEOTIDE SEQUENCE</scope>
    <source>
        <strain evidence="13">An582</strain>
    </source>
</reference>
<evidence type="ECO:0000256" key="8">
    <source>
        <dbReference type="ARBA" id="ARBA00023235"/>
    </source>
</evidence>
<keyword evidence="3 9" id="KW-0963">Cytoplasm</keyword>
<comment type="miscellaneous">
    <text evidence="9">Few gyrases are as efficient as E.coli at forming negative supercoils. Not all organisms have 2 type II topoisomerases; in organisms with a single type II topoisomerase this enzyme also has to decatenate newly replicated chromosomes.</text>
</comment>
<dbReference type="InterPro" id="IPR013758">
    <property type="entry name" value="Topo_IIA_A/C_ab"/>
</dbReference>
<dbReference type="EC" id="5.6.2.2" evidence="9"/>
<dbReference type="FunFam" id="2.120.10.90:FF:000004">
    <property type="entry name" value="DNA gyrase subunit A"/>
    <property type="match status" value="1"/>
</dbReference>
<dbReference type="GO" id="GO:0009330">
    <property type="term" value="C:DNA topoisomerase type II (double strand cut, ATP-hydrolyzing) complex"/>
    <property type="evidence" value="ECO:0007669"/>
    <property type="project" value="TreeGrafter"/>
</dbReference>
<evidence type="ECO:0000259" key="12">
    <source>
        <dbReference type="PROSITE" id="PS52040"/>
    </source>
</evidence>
<dbReference type="PROSITE" id="PS52040">
    <property type="entry name" value="TOPO_IIA"/>
    <property type="match status" value="1"/>
</dbReference>
<evidence type="ECO:0000256" key="6">
    <source>
        <dbReference type="ARBA" id="ARBA00023029"/>
    </source>
</evidence>
<keyword evidence="11" id="KW-0175">Coiled coil</keyword>
<evidence type="ECO:0000256" key="4">
    <source>
        <dbReference type="ARBA" id="ARBA00022741"/>
    </source>
</evidence>
<accession>A0A938XFN8</accession>
<reference evidence="13" key="1">
    <citation type="submission" date="2020-08" db="EMBL/GenBank/DDBJ databases">
        <authorList>
            <person name="Cejkova D."/>
            <person name="Kubasova T."/>
            <person name="Jahodarova E."/>
            <person name="Rychlik I."/>
        </authorList>
    </citation>
    <scope>NUCLEOTIDE SEQUENCE</scope>
    <source>
        <strain evidence="13">An582</strain>
    </source>
</reference>
<comment type="function">
    <text evidence="9">A type II topoisomerase that negatively supercoils closed circular double-stranded (ds) DNA in an ATP-dependent manner to modulate DNA topology and maintain chromosomes in an underwound state. Negative supercoiling favors strand separation, and DNA replication, transcription, recombination and repair, all of which involve strand separation. Also able to catalyze the interconversion of other topological isomers of dsDNA rings, including catenanes and knotted rings. Type II topoisomerases break and join 2 DNA strands simultaneously in an ATP-dependent manner.</text>
</comment>
<comment type="subcellular location">
    <subcellularLocation>
        <location evidence="9">Cytoplasm</location>
    </subcellularLocation>
</comment>
<evidence type="ECO:0000256" key="2">
    <source>
        <dbReference type="ARBA" id="ARBA00008263"/>
    </source>
</evidence>
<dbReference type="InterPro" id="IPR002205">
    <property type="entry name" value="Topo_IIA_dom_A"/>
</dbReference>
<dbReference type="NCBIfam" id="NF004044">
    <property type="entry name" value="PRK05561.1"/>
    <property type="match status" value="1"/>
</dbReference>
<dbReference type="InterPro" id="IPR006691">
    <property type="entry name" value="GyrA/parC_rep"/>
</dbReference>
<dbReference type="CDD" id="cd00187">
    <property type="entry name" value="TOP4c"/>
    <property type="match status" value="1"/>
</dbReference>
<dbReference type="InterPro" id="IPR013760">
    <property type="entry name" value="Topo_IIA-like_dom_sf"/>
</dbReference>
<evidence type="ECO:0000313" key="14">
    <source>
        <dbReference type="Proteomes" id="UP000705508"/>
    </source>
</evidence>
<evidence type="ECO:0000256" key="11">
    <source>
        <dbReference type="SAM" id="Coils"/>
    </source>
</evidence>
<organism evidence="13 14">
    <name type="scientific">Mordavella massiliensis</name>
    <dbReference type="NCBI Taxonomy" id="1871024"/>
    <lineage>
        <taxon>Bacteria</taxon>
        <taxon>Bacillati</taxon>
        <taxon>Bacillota</taxon>
        <taxon>Clostridia</taxon>
        <taxon>Eubacteriales</taxon>
        <taxon>Clostridiaceae</taxon>
        <taxon>Mordavella</taxon>
    </lineage>
</organism>
<dbReference type="GO" id="GO:0005694">
    <property type="term" value="C:chromosome"/>
    <property type="evidence" value="ECO:0007669"/>
    <property type="project" value="InterPro"/>
</dbReference>
<proteinExistence type="inferred from homology"/>
<feature type="short sequence motif" description="GyrA-box" evidence="9">
    <location>
        <begin position="531"/>
        <end position="537"/>
    </location>
</feature>
<sequence length="826" mass="93548">MEDNIFDKVHEVDLKERMEKFYIDYAMSVIASRALPDVRDGLKPVQRRILYSMIELNNGPDKPHRKCARIVGDTMGKYHPHGDSSIYGALVNMAQDWSTRYPLVDGHGNFGSVDGDGAAAMRYTEARLSRISMELTADINKDTVDFVPNFDETEKEPMVLPSRFPNLLVNGTSGIAVGMATNIPPHNLREVIDAVVKIIDDQIADKETTTMEEILEIIKGPDFPTGATILGTRGIEEAYRTGRGKIRVRAVTNIETMPNGKSRIIVTELPYMVNKARLIEKIAELVRDKKIDGITELSDQSSREGMRVCIELRRDANANVILNQLYKHTQLQDTFGVIMLALVDNVPKVLNILDMLNYYLRHQEEVVTRRTRYELNKAEERAHILQGLLIALDHIDEVIQIIRGSANVQEAKAELMKRFDLSDAQAQAIVDMRLRALTGLEREKLENEYNELMKRIGELKAILADRKVLLSVIKEEILVIREKYGDDRRTKIGYDEYDISMEDLIPRENVVITMTKLGYIKRMSEDTFKSQHRGGKGIKGMQTIDNDYVEELFMTNTHHYIMFFTNTGRVYRMKGYEIPEAGRTARGTAIINLLQLLPDEKITAVIPIDEYRDGEYLFMATKRGLVKKTPIKEYANVRKTGLAAITLRDDDELIEVKYTDTQKDIILATKYGQCIRFHETDVRPTGRTSMGVRGMNLTDHDEVIGMQLDSQGTHLLIASEKGMGKRTAMEEFSPQNRGGKGVKCYKITEKTGNVVGIKAVDEDDEIMIINTDGIVIRMKCSTISILGRITSGVKLINLQESDKIASIAKVRKGDEDEEEETEETEI</sequence>
<evidence type="ECO:0000256" key="10">
    <source>
        <dbReference type="PROSITE-ProRule" id="PRU01384"/>
    </source>
</evidence>
<evidence type="ECO:0000256" key="1">
    <source>
        <dbReference type="ARBA" id="ARBA00000185"/>
    </source>
</evidence>
<dbReference type="GO" id="GO:0034335">
    <property type="term" value="F:DNA negative supercoiling activity"/>
    <property type="evidence" value="ECO:0007669"/>
    <property type="project" value="UniProtKB-ARBA"/>
</dbReference>
<evidence type="ECO:0000256" key="9">
    <source>
        <dbReference type="HAMAP-Rule" id="MF_01897"/>
    </source>
</evidence>
<dbReference type="Gene3D" id="3.30.1360.40">
    <property type="match status" value="1"/>
</dbReference>
<dbReference type="GO" id="GO:0005524">
    <property type="term" value="F:ATP binding"/>
    <property type="evidence" value="ECO:0007669"/>
    <property type="project" value="UniProtKB-UniRule"/>
</dbReference>
<evidence type="ECO:0000256" key="5">
    <source>
        <dbReference type="ARBA" id="ARBA00022840"/>
    </source>
</evidence>
<dbReference type="NCBIfam" id="NF004043">
    <property type="entry name" value="PRK05560.1"/>
    <property type="match status" value="1"/>
</dbReference>
<dbReference type="Pfam" id="PF00521">
    <property type="entry name" value="DNA_topoisoIV"/>
    <property type="match status" value="1"/>
</dbReference>
<dbReference type="AlphaFoldDB" id="A0A938XFN8"/>
<dbReference type="SUPFAM" id="SSF101904">
    <property type="entry name" value="GyrA/ParC C-terminal domain-like"/>
    <property type="match status" value="1"/>
</dbReference>
<dbReference type="FunFam" id="1.10.268.10:FF:000001">
    <property type="entry name" value="DNA gyrase subunit A"/>
    <property type="match status" value="1"/>
</dbReference>
<evidence type="ECO:0000256" key="3">
    <source>
        <dbReference type="ARBA" id="ARBA00022490"/>
    </source>
</evidence>
<comment type="caution">
    <text evidence="13">The sequence shown here is derived from an EMBL/GenBank/DDBJ whole genome shotgun (WGS) entry which is preliminary data.</text>
</comment>
<dbReference type="GO" id="GO:0003677">
    <property type="term" value="F:DNA binding"/>
    <property type="evidence" value="ECO:0007669"/>
    <property type="project" value="UniProtKB-UniRule"/>
</dbReference>
<comment type="subunit">
    <text evidence="9">Heterotetramer, composed of two GyrA and two GyrB chains. In the heterotetramer, GyrA contains the active site tyrosine that forms a transient covalent intermediate with DNA, while GyrB binds cofactors and catalyzes ATP hydrolysis.</text>
</comment>
<keyword evidence="5 9" id="KW-0067">ATP-binding</keyword>
<dbReference type="RefSeq" id="WP_204907143.1">
    <property type="nucleotide sequence ID" value="NZ_JACJKS010000018.1"/>
</dbReference>
<evidence type="ECO:0000313" key="13">
    <source>
        <dbReference type="EMBL" id="MBM6949142.1"/>
    </source>
</evidence>
<name>A0A938XFN8_9CLOT</name>
<dbReference type="FunFam" id="3.90.199.10:FF:000001">
    <property type="entry name" value="DNA gyrase subunit A"/>
    <property type="match status" value="1"/>
</dbReference>
<dbReference type="PANTHER" id="PTHR43493:SF5">
    <property type="entry name" value="DNA GYRASE SUBUNIT A, CHLOROPLASTIC_MITOCHONDRIAL"/>
    <property type="match status" value="1"/>
</dbReference>